<organism evidence="2">
    <name type="scientific">Anopheles atroparvus</name>
    <name type="common">European mosquito</name>
    <dbReference type="NCBI Taxonomy" id="41427"/>
    <lineage>
        <taxon>Eukaryota</taxon>
        <taxon>Metazoa</taxon>
        <taxon>Ecdysozoa</taxon>
        <taxon>Arthropoda</taxon>
        <taxon>Hexapoda</taxon>
        <taxon>Insecta</taxon>
        <taxon>Pterygota</taxon>
        <taxon>Neoptera</taxon>
        <taxon>Endopterygota</taxon>
        <taxon>Diptera</taxon>
        <taxon>Nematocera</taxon>
        <taxon>Culicoidea</taxon>
        <taxon>Culicidae</taxon>
        <taxon>Anophelinae</taxon>
        <taxon>Anopheles</taxon>
    </lineage>
</organism>
<feature type="region of interest" description="Disordered" evidence="1">
    <location>
        <begin position="1"/>
        <end position="78"/>
    </location>
</feature>
<sequence>MSIRPSKPTKGLSPAAPTASTSLGSNLSARRKSAALRAGSFDEQQLRRGEPLPPAAARGQHLVPPDGPPLSAQHSPKFFRTQSFGDRLLASSPKFVKSKKIFLSVGPKSSSSTALFFAPETCPGAKGTTSSGFGSRRKNFEGNPGRAPAPVEPPRLVGSTDGGFIGAASESTEVHDPLIAYRHELRQLRQHQKERFRSRSSSISIERWNESASGQRCLLTLLEVKPCGL</sequence>
<protein>
    <submittedName>
        <fullName evidence="2">Uncharacterized protein</fullName>
    </submittedName>
</protein>
<accession>A0A182IMW3</accession>
<evidence type="ECO:0000313" key="2">
    <source>
        <dbReference type="EnsemblMetazoa" id="AATE002128-PA.1"/>
    </source>
</evidence>
<dbReference type="AlphaFoldDB" id="A0A182IMW3"/>
<reference evidence="2" key="1">
    <citation type="submission" date="2022-08" db="UniProtKB">
        <authorList>
            <consortium name="EnsemblMetazoa"/>
        </authorList>
    </citation>
    <scope>IDENTIFICATION</scope>
    <source>
        <strain evidence="2">EBRO</strain>
    </source>
</reference>
<evidence type="ECO:0000256" key="1">
    <source>
        <dbReference type="SAM" id="MobiDB-lite"/>
    </source>
</evidence>
<dbReference type="VEuPathDB" id="VectorBase:AATE002128"/>
<name>A0A182IMW3_ANOAO</name>
<dbReference type="EnsemblMetazoa" id="AATE002128-RA">
    <property type="protein sequence ID" value="AATE002128-PA.1"/>
    <property type="gene ID" value="AATE002128"/>
</dbReference>
<proteinExistence type="predicted"/>